<evidence type="ECO:0000256" key="4">
    <source>
        <dbReference type="ARBA" id="ARBA00023136"/>
    </source>
</evidence>
<evidence type="ECO:0000313" key="7">
    <source>
        <dbReference type="EMBL" id="BDR52845.1"/>
    </source>
</evidence>
<evidence type="ECO:0000256" key="2">
    <source>
        <dbReference type="ARBA" id="ARBA00022692"/>
    </source>
</evidence>
<feature type="transmembrane region" description="Helical" evidence="5">
    <location>
        <begin position="59"/>
        <end position="82"/>
    </location>
</feature>
<dbReference type="InterPro" id="IPR013525">
    <property type="entry name" value="ABC2_TM"/>
</dbReference>
<dbReference type="PANTHER" id="PTHR43229:SF6">
    <property type="entry name" value="ABC-TYPE MULTIDRUG TRANSPORT SYSTEM, PERMEASE COMPONENT"/>
    <property type="match status" value="1"/>
</dbReference>
<keyword evidence="3 5" id="KW-1133">Transmembrane helix</keyword>
<feature type="transmembrane region" description="Helical" evidence="5">
    <location>
        <begin position="21"/>
        <end position="39"/>
    </location>
</feature>
<evidence type="ECO:0000259" key="6">
    <source>
        <dbReference type="PROSITE" id="PS51012"/>
    </source>
</evidence>
<sequence>MSIQRYFAALRLNCSIQLRNLWMQAVIIVIPLIMIPFMLPACKDSLRAQGHLQANGSEQALPGFAILFSMFSLQMVLQLFYNEHSWHTWDRLRMSTTSLFNTVMAKLSVAFLIQVVQVAVVMLVGAAIFHYRPNGSILALTAVCLLICLTLTLFGFLNYIYSSTEEMAMSFNNILGMLLAGIGGALSPVSGFPSWAQNLAKISPIYWAMNAIDSINFQRAGLADVGSNLGVLLGFIVALIALTAVLFKRGLKHKEA</sequence>
<reference evidence="7 8" key="1">
    <citation type="journal article" date="2023" name="Microbiol. Spectr.">
        <title>Symbiosis of Carpenter Bees with Uncharacterized Lactic Acid Bacteria Showing NAD Auxotrophy.</title>
        <authorList>
            <person name="Kawasaki S."/>
            <person name="Ozawa K."/>
            <person name="Mori T."/>
            <person name="Yamamoto A."/>
            <person name="Ito M."/>
            <person name="Ohkuma M."/>
            <person name="Sakamoto M."/>
            <person name="Matsutani M."/>
        </authorList>
    </citation>
    <scope>NUCLEOTIDE SEQUENCE [LARGE SCALE GENOMIC DNA]</scope>
    <source>
        <strain evidence="7 8">Kim37-2</strain>
    </source>
</reference>
<keyword evidence="8" id="KW-1185">Reference proteome</keyword>
<evidence type="ECO:0000256" key="1">
    <source>
        <dbReference type="ARBA" id="ARBA00004141"/>
    </source>
</evidence>
<protein>
    <recommendedName>
        <fullName evidence="6">ABC transmembrane type-2 domain-containing protein</fullName>
    </recommendedName>
</protein>
<feature type="transmembrane region" description="Helical" evidence="5">
    <location>
        <begin position="137"/>
        <end position="161"/>
    </location>
</feature>
<dbReference type="InterPro" id="IPR051784">
    <property type="entry name" value="Nod_factor_ABC_transporter"/>
</dbReference>
<comment type="subcellular location">
    <subcellularLocation>
        <location evidence="1">Membrane</location>
        <topology evidence="1">Multi-pass membrane protein</topology>
    </subcellularLocation>
</comment>
<feature type="transmembrane region" description="Helical" evidence="5">
    <location>
        <begin position="103"/>
        <end position="131"/>
    </location>
</feature>
<accession>A0ABN6S9H6</accession>
<dbReference type="Proteomes" id="UP001321766">
    <property type="component" value="Chromosome"/>
</dbReference>
<dbReference type="EMBL" id="AP026798">
    <property type="protein sequence ID" value="BDR52845.1"/>
    <property type="molecule type" value="Genomic_DNA"/>
</dbReference>
<proteinExistence type="predicted"/>
<keyword evidence="4 5" id="KW-0472">Membrane</keyword>
<gene>
    <name evidence="7" type="ORF">KIM372_07520</name>
</gene>
<name>A0ABN6S9H6_9BIFI</name>
<organism evidence="7 8">
    <name type="scientific">Bombiscardovia nodaiensis</name>
    <dbReference type="NCBI Taxonomy" id="2932181"/>
    <lineage>
        <taxon>Bacteria</taxon>
        <taxon>Bacillati</taxon>
        <taxon>Actinomycetota</taxon>
        <taxon>Actinomycetes</taxon>
        <taxon>Bifidobacteriales</taxon>
        <taxon>Bifidobacteriaceae</taxon>
        <taxon>Bombiscardovia</taxon>
    </lineage>
</organism>
<dbReference type="InterPro" id="IPR047817">
    <property type="entry name" value="ABC2_TM_bact-type"/>
</dbReference>
<evidence type="ECO:0000256" key="5">
    <source>
        <dbReference type="SAM" id="Phobius"/>
    </source>
</evidence>
<dbReference type="PROSITE" id="PS51012">
    <property type="entry name" value="ABC_TM2"/>
    <property type="match status" value="1"/>
</dbReference>
<keyword evidence="2 5" id="KW-0812">Transmembrane</keyword>
<dbReference type="Pfam" id="PF12698">
    <property type="entry name" value="ABC2_membrane_3"/>
    <property type="match status" value="1"/>
</dbReference>
<evidence type="ECO:0000256" key="3">
    <source>
        <dbReference type="ARBA" id="ARBA00022989"/>
    </source>
</evidence>
<dbReference type="PANTHER" id="PTHR43229">
    <property type="entry name" value="NODULATION PROTEIN J"/>
    <property type="match status" value="1"/>
</dbReference>
<feature type="domain" description="ABC transmembrane type-2" evidence="6">
    <location>
        <begin position="22"/>
        <end position="250"/>
    </location>
</feature>
<feature type="transmembrane region" description="Helical" evidence="5">
    <location>
        <begin position="229"/>
        <end position="247"/>
    </location>
</feature>
<feature type="transmembrane region" description="Helical" evidence="5">
    <location>
        <begin position="173"/>
        <end position="196"/>
    </location>
</feature>
<evidence type="ECO:0000313" key="8">
    <source>
        <dbReference type="Proteomes" id="UP001321766"/>
    </source>
</evidence>